<comment type="caution">
    <text evidence="1">The sequence shown here is derived from an EMBL/GenBank/DDBJ whole genome shotgun (WGS) entry which is preliminary data.</text>
</comment>
<evidence type="ECO:0000313" key="1">
    <source>
        <dbReference type="EMBL" id="MDB9222331.1"/>
    </source>
</evidence>
<gene>
    <name evidence="1" type="ORF">PN645_04825</name>
</gene>
<dbReference type="RefSeq" id="WP_272054122.1">
    <property type="nucleotide sequence ID" value="NZ_JAQMRB010000005.1"/>
</dbReference>
<proteinExistence type="predicted"/>
<protein>
    <submittedName>
        <fullName evidence="1">Uncharacterized protein</fullName>
    </submittedName>
</protein>
<accession>A0AAW6FFF0</accession>
<organism evidence="1 2">
    <name type="scientific">Odoribacter splanchnicus</name>
    <dbReference type="NCBI Taxonomy" id="28118"/>
    <lineage>
        <taxon>Bacteria</taxon>
        <taxon>Pseudomonadati</taxon>
        <taxon>Bacteroidota</taxon>
        <taxon>Bacteroidia</taxon>
        <taxon>Bacteroidales</taxon>
        <taxon>Odoribacteraceae</taxon>
        <taxon>Odoribacter</taxon>
    </lineage>
</organism>
<dbReference type="EMBL" id="JAQMRD010000004">
    <property type="protein sequence ID" value="MDB9222331.1"/>
    <property type="molecule type" value="Genomic_DNA"/>
</dbReference>
<name>A0AAW6FFF0_9BACT</name>
<dbReference type="Proteomes" id="UP001212263">
    <property type="component" value="Unassembled WGS sequence"/>
</dbReference>
<sequence>MVGEKRKTKAGVIRIDMGILTDIAEKLEKRQVGKTEPLGE</sequence>
<reference evidence="1" key="1">
    <citation type="submission" date="2023-01" db="EMBL/GenBank/DDBJ databases">
        <title>Human gut microbiome strain richness.</title>
        <authorList>
            <person name="Chen-Liaw A."/>
        </authorList>
    </citation>
    <scope>NUCLEOTIDE SEQUENCE</scope>
    <source>
        <strain evidence="1">RTP21484st1_B7_RTP21484_190118</strain>
    </source>
</reference>
<evidence type="ECO:0000313" key="2">
    <source>
        <dbReference type="Proteomes" id="UP001212263"/>
    </source>
</evidence>
<dbReference type="AlphaFoldDB" id="A0AAW6FFF0"/>